<dbReference type="AlphaFoldDB" id="A0A0K9Q5Y5"/>
<feature type="binding site" evidence="5">
    <location>
        <position position="309"/>
    </location>
    <ligand>
        <name>Zn(2+)</name>
        <dbReference type="ChEBI" id="CHEBI:29105"/>
    </ligand>
</feature>
<gene>
    <name evidence="7" type="ORF">ZOSMA_107G00320</name>
</gene>
<evidence type="ECO:0000256" key="2">
    <source>
        <dbReference type="ARBA" id="ARBA00022692"/>
    </source>
</evidence>
<organism evidence="7 8">
    <name type="scientific">Zostera marina</name>
    <name type="common">Eelgrass</name>
    <dbReference type="NCBI Taxonomy" id="29655"/>
    <lineage>
        <taxon>Eukaryota</taxon>
        <taxon>Viridiplantae</taxon>
        <taxon>Streptophyta</taxon>
        <taxon>Embryophyta</taxon>
        <taxon>Tracheophyta</taxon>
        <taxon>Spermatophyta</taxon>
        <taxon>Magnoliopsida</taxon>
        <taxon>Liliopsida</taxon>
        <taxon>Zosteraceae</taxon>
        <taxon>Zostera</taxon>
    </lineage>
</organism>
<dbReference type="OMA" id="IGNACDY"/>
<comment type="caution">
    <text evidence="7">The sequence shown here is derived from an EMBL/GenBank/DDBJ whole genome shotgun (WGS) entry which is preliminary data.</text>
</comment>
<evidence type="ECO:0000256" key="4">
    <source>
        <dbReference type="ARBA" id="ARBA00023136"/>
    </source>
</evidence>
<name>A0A0K9Q5Y5_ZOSMR</name>
<keyword evidence="8" id="KW-1185">Reference proteome</keyword>
<keyword evidence="5" id="KW-0479">Metal-binding</keyword>
<dbReference type="GO" id="GO:0046872">
    <property type="term" value="F:metal ion binding"/>
    <property type="evidence" value="ECO:0007669"/>
    <property type="project" value="UniProtKB-KW"/>
</dbReference>
<evidence type="ECO:0000256" key="1">
    <source>
        <dbReference type="ARBA" id="ARBA00004141"/>
    </source>
</evidence>
<feature type="binding site" evidence="5">
    <location>
        <position position="160"/>
    </location>
    <ligand>
        <name>Zn(2+)</name>
        <dbReference type="ChEBI" id="CHEBI:29105"/>
    </ligand>
</feature>
<proteinExistence type="predicted"/>
<keyword evidence="4 6" id="KW-0472">Membrane</keyword>
<evidence type="ECO:0000313" key="8">
    <source>
        <dbReference type="Proteomes" id="UP000036987"/>
    </source>
</evidence>
<keyword evidence="3 6" id="KW-1133">Transmembrane helix</keyword>
<feature type="transmembrane region" description="Helical" evidence="6">
    <location>
        <begin position="268"/>
        <end position="286"/>
    </location>
</feature>
<reference evidence="8" key="1">
    <citation type="journal article" date="2016" name="Nature">
        <title>The genome of the seagrass Zostera marina reveals angiosperm adaptation to the sea.</title>
        <authorList>
            <person name="Olsen J.L."/>
            <person name="Rouze P."/>
            <person name="Verhelst B."/>
            <person name="Lin Y.-C."/>
            <person name="Bayer T."/>
            <person name="Collen J."/>
            <person name="Dattolo E."/>
            <person name="De Paoli E."/>
            <person name="Dittami S."/>
            <person name="Maumus F."/>
            <person name="Michel G."/>
            <person name="Kersting A."/>
            <person name="Lauritano C."/>
            <person name="Lohaus R."/>
            <person name="Toepel M."/>
            <person name="Tonon T."/>
            <person name="Vanneste K."/>
            <person name="Amirebrahimi M."/>
            <person name="Brakel J."/>
            <person name="Bostroem C."/>
            <person name="Chovatia M."/>
            <person name="Grimwood J."/>
            <person name="Jenkins J.W."/>
            <person name="Jueterbock A."/>
            <person name="Mraz A."/>
            <person name="Stam W.T."/>
            <person name="Tice H."/>
            <person name="Bornberg-Bauer E."/>
            <person name="Green P.J."/>
            <person name="Pearson G.A."/>
            <person name="Procaccini G."/>
            <person name="Duarte C.M."/>
            <person name="Schmutz J."/>
            <person name="Reusch T.B.H."/>
            <person name="Van de Peer Y."/>
        </authorList>
    </citation>
    <scope>NUCLEOTIDE SEQUENCE [LARGE SCALE GENOMIC DNA]</scope>
    <source>
        <strain evidence="8">cv. Finnish</strain>
    </source>
</reference>
<comment type="subcellular location">
    <subcellularLocation>
        <location evidence="1">Membrane</location>
        <topology evidence="1">Multi-pass membrane protein</topology>
    </subcellularLocation>
</comment>
<feature type="transmembrane region" description="Helical" evidence="6">
    <location>
        <begin position="235"/>
        <end position="256"/>
    </location>
</feature>
<dbReference type="OrthoDB" id="529367at2759"/>
<dbReference type="GO" id="GO:0038023">
    <property type="term" value="F:signaling receptor activity"/>
    <property type="evidence" value="ECO:0000318"/>
    <property type="project" value="GO_Central"/>
</dbReference>
<dbReference type="PANTHER" id="PTHR20855:SF115">
    <property type="entry name" value="HEPTAHELICAL TRANSMEMBRANE PROTEIN 1"/>
    <property type="match status" value="1"/>
</dbReference>
<feature type="transmembrane region" description="Helical" evidence="6">
    <location>
        <begin position="176"/>
        <end position="197"/>
    </location>
</feature>
<dbReference type="STRING" id="29655.A0A0K9Q5Y5"/>
<feature type="transmembrane region" description="Helical" evidence="6">
    <location>
        <begin position="307"/>
        <end position="327"/>
    </location>
</feature>
<evidence type="ECO:0000256" key="5">
    <source>
        <dbReference type="PIRSR" id="PIRSR604254-1"/>
    </source>
</evidence>
<dbReference type="PANTHER" id="PTHR20855">
    <property type="entry name" value="ADIPOR/PROGESTIN RECEPTOR-RELATED"/>
    <property type="match status" value="1"/>
</dbReference>
<keyword evidence="7" id="KW-0675">Receptor</keyword>
<dbReference type="GO" id="GO:0009744">
    <property type="term" value="P:response to sucrose"/>
    <property type="evidence" value="ECO:0007669"/>
    <property type="project" value="UniProtKB-ARBA"/>
</dbReference>
<keyword evidence="2 6" id="KW-0812">Transmembrane</keyword>
<feature type="transmembrane region" description="Helical" evidence="6">
    <location>
        <begin position="203"/>
        <end position="223"/>
    </location>
</feature>
<dbReference type="Proteomes" id="UP000036987">
    <property type="component" value="Unassembled WGS sequence"/>
</dbReference>
<protein>
    <submittedName>
        <fullName evidence="7">Adiponectin receptor protein</fullName>
    </submittedName>
</protein>
<dbReference type="Pfam" id="PF03006">
    <property type="entry name" value="HlyIII"/>
    <property type="match status" value="1"/>
</dbReference>
<keyword evidence="5" id="KW-0862">Zinc</keyword>
<evidence type="ECO:0000256" key="6">
    <source>
        <dbReference type="SAM" id="Phobius"/>
    </source>
</evidence>
<dbReference type="InterPro" id="IPR004254">
    <property type="entry name" value="AdipoR/HlyIII-related"/>
</dbReference>
<feature type="transmembrane region" description="Helical" evidence="6">
    <location>
        <begin position="142"/>
        <end position="164"/>
    </location>
</feature>
<evidence type="ECO:0000256" key="3">
    <source>
        <dbReference type="ARBA" id="ARBA00022989"/>
    </source>
</evidence>
<accession>A0A0K9Q5Y5</accession>
<feature type="binding site" evidence="5">
    <location>
        <position position="305"/>
    </location>
    <ligand>
        <name>Zn(2+)</name>
        <dbReference type="ChEBI" id="CHEBI:29105"/>
    </ligand>
</feature>
<dbReference type="GO" id="GO:0016020">
    <property type="term" value="C:membrane"/>
    <property type="evidence" value="ECO:0007669"/>
    <property type="project" value="UniProtKB-SubCell"/>
</dbReference>
<evidence type="ECO:0000313" key="7">
    <source>
        <dbReference type="EMBL" id="KMZ76035.1"/>
    </source>
</evidence>
<sequence length="336" mass="38388">MTKKGREGGGRCELKRFEELPEYMKENEYILDHYRTNFPVKDAFLSLFQWHNETLDVWTHLIGLLVFVGLTVMHLNDLSFVSPDLIGSFNWPVAMAALENYTSKTYNNFSIASSSHIQMSYALESTLLDNEITSDIAVRWPFFVFLTGSIFCLLSSTICHLFCCHSHHLTLQLLRMDYAGIAVMIVTSFFPPIYYVFQCEPHWQYLYLGGITIMGGFTVFTLLSPRLSKGPFRAYRAMLFLAMGFSGIIPAIHGTVVNWDMPHRPITLAYESAMALSYVVGTMFYVTRVPERWKPGFFDLTGHSHQIFHLFVVFGALAHYAASLVFLKWRGQVGCV</sequence>
<dbReference type="EMBL" id="LFYR01000090">
    <property type="protein sequence ID" value="KMZ76035.1"/>
    <property type="molecule type" value="Genomic_DNA"/>
</dbReference>
<dbReference type="GO" id="GO:0009725">
    <property type="term" value="P:response to hormone"/>
    <property type="evidence" value="ECO:0000318"/>
    <property type="project" value="GO_Central"/>
</dbReference>